<evidence type="ECO:0000313" key="2">
    <source>
        <dbReference type="EMBL" id="GFY54476.1"/>
    </source>
</evidence>
<keyword evidence="1" id="KW-1133">Transmembrane helix</keyword>
<gene>
    <name evidence="2" type="ORF">TNIN_193711</name>
</gene>
<protein>
    <submittedName>
        <fullName evidence="2">Uncharacterized protein</fullName>
    </submittedName>
</protein>
<dbReference type="Proteomes" id="UP000886998">
    <property type="component" value="Unassembled WGS sequence"/>
</dbReference>
<dbReference type="AlphaFoldDB" id="A0A8X6XMT5"/>
<comment type="caution">
    <text evidence="2">The sequence shown here is derived from an EMBL/GenBank/DDBJ whole genome shotgun (WGS) entry which is preliminary data.</text>
</comment>
<feature type="transmembrane region" description="Helical" evidence="1">
    <location>
        <begin position="49"/>
        <end position="71"/>
    </location>
</feature>
<organism evidence="2 3">
    <name type="scientific">Trichonephila inaurata madagascariensis</name>
    <dbReference type="NCBI Taxonomy" id="2747483"/>
    <lineage>
        <taxon>Eukaryota</taxon>
        <taxon>Metazoa</taxon>
        <taxon>Ecdysozoa</taxon>
        <taxon>Arthropoda</taxon>
        <taxon>Chelicerata</taxon>
        <taxon>Arachnida</taxon>
        <taxon>Araneae</taxon>
        <taxon>Araneomorphae</taxon>
        <taxon>Entelegynae</taxon>
        <taxon>Araneoidea</taxon>
        <taxon>Nephilidae</taxon>
        <taxon>Trichonephila</taxon>
        <taxon>Trichonephila inaurata</taxon>
    </lineage>
</organism>
<name>A0A8X6XMT5_9ARAC</name>
<evidence type="ECO:0000256" key="1">
    <source>
        <dbReference type="SAM" id="Phobius"/>
    </source>
</evidence>
<keyword evidence="1" id="KW-0472">Membrane</keyword>
<keyword evidence="3" id="KW-1185">Reference proteome</keyword>
<sequence>MPLFFLIPVTAAGTVTVLCDKKITSTEHAFGIEVENHWAQIMVIFFKEYIHFFAFPVFPGLIAVVYCTICVRCSYAIRNLTHKIFICSPGQFGPSEQIQVLRFKAKIDEILKITQEILSLYLLSV</sequence>
<reference evidence="2" key="1">
    <citation type="submission" date="2020-08" db="EMBL/GenBank/DDBJ databases">
        <title>Multicomponent nature underlies the extraordinary mechanical properties of spider dragline silk.</title>
        <authorList>
            <person name="Kono N."/>
            <person name="Nakamura H."/>
            <person name="Mori M."/>
            <person name="Yoshida Y."/>
            <person name="Ohtoshi R."/>
            <person name="Malay A.D."/>
            <person name="Moran D.A.P."/>
            <person name="Tomita M."/>
            <person name="Numata K."/>
            <person name="Arakawa K."/>
        </authorList>
    </citation>
    <scope>NUCLEOTIDE SEQUENCE</scope>
</reference>
<keyword evidence="1" id="KW-0812">Transmembrane</keyword>
<evidence type="ECO:0000313" key="3">
    <source>
        <dbReference type="Proteomes" id="UP000886998"/>
    </source>
</evidence>
<dbReference type="EMBL" id="BMAV01009878">
    <property type="protein sequence ID" value="GFY54476.1"/>
    <property type="molecule type" value="Genomic_DNA"/>
</dbReference>
<proteinExistence type="predicted"/>
<accession>A0A8X6XMT5</accession>